<dbReference type="PANTHER" id="PTHR38600:SF2">
    <property type="entry name" value="SLL0088 PROTEIN"/>
    <property type="match status" value="1"/>
</dbReference>
<reference evidence="5 7" key="3">
    <citation type="submission" date="2016-10" db="EMBL/GenBank/DDBJ databases">
        <authorList>
            <person name="Varghese N."/>
            <person name="Submissions S."/>
        </authorList>
    </citation>
    <scope>NUCLEOTIDE SEQUENCE [LARGE SCALE GENOMIC DNA]</scope>
    <source>
        <strain evidence="5 7">CGMCC 1.6501</strain>
    </source>
</reference>
<evidence type="ECO:0000259" key="3">
    <source>
        <dbReference type="SMART" id="SM00418"/>
    </source>
</evidence>
<evidence type="ECO:0000313" key="6">
    <source>
        <dbReference type="Proteomes" id="UP000034029"/>
    </source>
</evidence>
<dbReference type="EMBL" id="CP011366">
    <property type="protein sequence ID" value="AKG73081.1"/>
    <property type="molecule type" value="Genomic_DNA"/>
</dbReference>
<dbReference type="InterPro" id="IPR036390">
    <property type="entry name" value="WH_DNA-bd_sf"/>
</dbReference>
<protein>
    <submittedName>
        <fullName evidence="5">Helix-turn-helix domain-containing protein</fullName>
    </submittedName>
</protein>
<gene>
    <name evidence="4" type="ORF">AAT16_01930</name>
    <name evidence="5" type="ORF">SAMN05216235_2141</name>
</gene>
<dbReference type="EMBL" id="FOTB01000004">
    <property type="protein sequence ID" value="SFK85711.1"/>
    <property type="molecule type" value="Genomic_DNA"/>
</dbReference>
<dbReference type="RefSeq" id="WP_046789273.1">
    <property type="nucleotide sequence ID" value="NZ_CP011366.1"/>
</dbReference>
<dbReference type="Proteomes" id="UP000183090">
    <property type="component" value="Unassembled WGS sequence"/>
</dbReference>
<dbReference type="GO" id="GO:0003677">
    <property type="term" value="F:DNA binding"/>
    <property type="evidence" value="ECO:0007669"/>
    <property type="project" value="UniProtKB-KW"/>
</dbReference>
<evidence type="ECO:0000256" key="2">
    <source>
        <dbReference type="SAM" id="MobiDB-lite"/>
    </source>
</evidence>
<dbReference type="GO" id="GO:0003700">
    <property type="term" value="F:DNA-binding transcription factor activity"/>
    <property type="evidence" value="ECO:0007669"/>
    <property type="project" value="InterPro"/>
</dbReference>
<dbReference type="Gene3D" id="1.10.10.10">
    <property type="entry name" value="Winged helix-like DNA-binding domain superfamily/Winged helix DNA-binding domain"/>
    <property type="match status" value="1"/>
</dbReference>
<evidence type="ECO:0000313" key="5">
    <source>
        <dbReference type="EMBL" id="SFK85711.1"/>
    </source>
</evidence>
<keyword evidence="1" id="KW-0238">DNA-binding</keyword>
<dbReference type="Proteomes" id="UP000034029">
    <property type="component" value="Chromosome"/>
</dbReference>
<reference evidence="6" key="2">
    <citation type="submission" date="2015-04" db="EMBL/GenBank/DDBJ databases">
        <title>Complete genome sequence of Salinicoccus halodurans strain H3B36, isolated from the Qaidam basin of China.</title>
        <authorList>
            <person name="Ma Y."/>
            <person name="Jiang K."/>
            <person name="Xue Y."/>
        </authorList>
    </citation>
    <scope>NUCLEOTIDE SEQUENCE [LARGE SCALE GENOMIC DNA]</scope>
    <source>
        <strain evidence="6">H3B36</strain>
    </source>
</reference>
<dbReference type="OrthoDB" id="1691727at2"/>
<accession>A0A0F7HJ57</accession>
<dbReference type="SMART" id="SM00418">
    <property type="entry name" value="HTH_ARSR"/>
    <property type="match status" value="1"/>
</dbReference>
<name>A0A0F7HJ57_9STAP</name>
<feature type="domain" description="HTH arsR-type" evidence="3">
    <location>
        <begin position="11"/>
        <end position="83"/>
    </location>
</feature>
<dbReference type="KEGG" id="shv:AAT16_01930"/>
<reference evidence="4 6" key="1">
    <citation type="journal article" date="2015" name="Int. J. Syst. Evol. Microbiol.">
        <title>Complete genome sequence of Salinicoccus halodurans H3B36, isolated from the Qaidam Basin in China.</title>
        <authorList>
            <person name="Jiang K."/>
            <person name="Xue Y."/>
            <person name="Ma Y."/>
        </authorList>
    </citation>
    <scope>NUCLEOTIDE SEQUENCE [LARGE SCALE GENOMIC DNA]</scope>
    <source>
        <strain evidence="4 6">H3B36</strain>
    </source>
</reference>
<dbReference type="CDD" id="cd00090">
    <property type="entry name" value="HTH_ARSR"/>
    <property type="match status" value="1"/>
</dbReference>
<organism evidence="5 7">
    <name type="scientific">Salinicoccus halodurans</name>
    <dbReference type="NCBI Taxonomy" id="407035"/>
    <lineage>
        <taxon>Bacteria</taxon>
        <taxon>Bacillati</taxon>
        <taxon>Bacillota</taxon>
        <taxon>Bacilli</taxon>
        <taxon>Bacillales</taxon>
        <taxon>Staphylococcaceae</taxon>
        <taxon>Salinicoccus</taxon>
    </lineage>
</organism>
<evidence type="ECO:0000313" key="7">
    <source>
        <dbReference type="Proteomes" id="UP000183090"/>
    </source>
</evidence>
<proteinExistence type="predicted"/>
<evidence type="ECO:0000256" key="1">
    <source>
        <dbReference type="ARBA" id="ARBA00023125"/>
    </source>
</evidence>
<dbReference type="PANTHER" id="PTHR38600">
    <property type="entry name" value="TRANSCRIPTIONAL REGULATORY PROTEIN"/>
    <property type="match status" value="1"/>
</dbReference>
<evidence type="ECO:0000313" key="4">
    <source>
        <dbReference type="EMBL" id="AKG73081.1"/>
    </source>
</evidence>
<sequence>MKKLLVIDNLAQLKSVSDPFRIELLTMLGEKPKTGQNLADELDIPRAKIHYHLNELLKNGIIHVVKTEEKNSIIQKFYEPVAKKVVPNIDLLKYVPDEKKKDSMSYNLNIKEDDLKQFKKDLKNFVKKHSEKKSTKGTGEYKVQIMPLGDDSNENED</sequence>
<dbReference type="InterPro" id="IPR011991">
    <property type="entry name" value="ArsR-like_HTH"/>
</dbReference>
<dbReference type="InterPro" id="IPR036388">
    <property type="entry name" value="WH-like_DNA-bd_sf"/>
</dbReference>
<dbReference type="SUPFAM" id="SSF46785">
    <property type="entry name" value="Winged helix' DNA-binding domain"/>
    <property type="match status" value="1"/>
</dbReference>
<dbReference type="Pfam" id="PF12840">
    <property type="entry name" value="HTH_20"/>
    <property type="match status" value="1"/>
</dbReference>
<feature type="region of interest" description="Disordered" evidence="2">
    <location>
        <begin position="127"/>
        <end position="157"/>
    </location>
</feature>
<keyword evidence="6" id="KW-1185">Reference proteome</keyword>
<dbReference type="AlphaFoldDB" id="A0A0F7HJ57"/>
<dbReference type="InterPro" id="IPR001845">
    <property type="entry name" value="HTH_ArsR_DNA-bd_dom"/>
</dbReference>